<name>A0A0H2SM76_9AGAM</name>
<dbReference type="AlphaFoldDB" id="A0A0H2SM76"/>
<sequence length="151" mass="17723">MYKNPRIRLILERHWRPIRNFIKILFTNSLCFQYLATSRKLIISVLSLGTTDNLARRLSTKVSPVHRPFKMFVNLKLPLSLPSLRSSLFVARNIIFLLKALLFLIDTRLFEYDYVISFSLNHSKGKTPPWLPFIFSEPHALSSINCFQRLN</sequence>
<evidence type="ECO:0000313" key="1">
    <source>
        <dbReference type="EMBL" id="KLO18191.1"/>
    </source>
</evidence>
<protein>
    <submittedName>
        <fullName evidence="1">Uncharacterized protein</fullName>
    </submittedName>
</protein>
<evidence type="ECO:0000313" key="2">
    <source>
        <dbReference type="Proteomes" id="UP000053477"/>
    </source>
</evidence>
<reference evidence="1 2" key="1">
    <citation type="submission" date="2015-04" db="EMBL/GenBank/DDBJ databases">
        <title>Complete genome sequence of Schizopora paradoxa KUC8140, a cosmopolitan wood degrader in East Asia.</title>
        <authorList>
            <consortium name="DOE Joint Genome Institute"/>
            <person name="Min B."/>
            <person name="Park H."/>
            <person name="Jang Y."/>
            <person name="Kim J.-J."/>
            <person name="Kim K.H."/>
            <person name="Pangilinan J."/>
            <person name="Lipzen A."/>
            <person name="Riley R."/>
            <person name="Grigoriev I.V."/>
            <person name="Spatafora J.W."/>
            <person name="Choi I.-G."/>
        </authorList>
    </citation>
    <scope>NUCLEOTIDE SEQUENCE [LARGE SCALE GENOMIC DNA]</scope>
    <source>
        <strain evidence="1 2">KUC8140</strain>
    </source>
</reference>
<dbReference type="EMBL" id="KQ085897">
    <property type="protein sequence ID" value="KLO18191.1"/>
    <property type="molecule type" value="Genomic_DNA"/>
</dbReference>
<proteinExistence type="predicted"/>
<keyword evidence="2" id="KW-1185">Reference proteome</keyword>
<dbReference type="Proteomes" id="UP000053477">
    <property type="component" value="Unassembled WGS sequence"/>
</dbReference>
<dbReference type="InParanoid" id="A0A0H2SM76"/>
<organism evidence="1 2">
    <name type="scientific">Schizopora paradoxa</name>
    <dbReference type="NCBI Taxonomy" id="27342"/>
    <lineage>
        <taxon>Eukaryota</taxon>
        <taxon>Fungi</taxon>
        <taxon>Dikarya</taxon>
        <taxon>Basidiomycota</taxon>
        <taxon>Agaricomycotina</taxon>
        <taxon>Agaricomycetes</taxon>
        <taxon>Hymenochaetales</taxon>
        <taxon>Schizoporaceae</taxon>
        <taxon>Schizopora</taxon>
    </lineage>
</organism>
<accession>A0A0H2SM76</accession>
<gene>
    <name evidence="1" type="ORF">SCHPADRAFT_132542</name>
</gene>